<feature type="transmembrane region" description="Helical" evidence="5">
    <location>
        <begin position="30"/>
        <end position="50"/>
    </location>
</feature>
<comment type="subcellular location">
    <subcellularLocation>
        <location evidence="1">Membrane</location>
        <topology evidence="1">Multi-pass membrane protein</topology>
    </subcellularLocation>
</comment>
<sequence length="213" mass="24492">MNTYSWALRSLRHPLDFFYDFPLIDRKKKLLYAGIIILCAVAARVISLLITGFALQTQAPYQVSVPVEAMWIIVPWLTWSVSSWGVSTIVDGEGKFIDILATSAFVFVPYIPLSLGIAGLSNLMTLNFDYDTTGNPNTLYVSMLVFMYLYLFLQLFLHVKVLHDFEFKRTFWVIVLSIIGMFIIWFVGLLLFGLINQAISFVITVYKEIMFRR</sequence>
<gene>
    <name evidence="7" type="ORF">E5161_09150</name>
</gene>
<dbReference type="RefSeq" id="WP_136777422.1">
    <property type="nucleotide sequence ID" value="NZ_SUPK01000004.1"/>
</dbReference>
<keyword evidence="3 5" id="KW-1133">Transmembrane helix</keyword>
<reference evidence="7 8" key="1">
    <citation type="submission" date="2019-04" db="EMBL/GenBank/DDBJ databases">
        <title>Cohnella sp. nov., isolated from soil.</title>
        <authorList>
            <person name="Kim W."/>
        </authorList>
    </citation>
    <scope>NUCLEOTIDE SEQUENCE [LARGE SCALE GENOMIC DNA]</scope>
    <source>
        <strain evidence="7 8">CAU 1483</strain>
    </source>
</reference>
<feature type="transmembrane region" description="Helical" evidence="5">
    <location>
        <begin position="171"/>
        <end position="195"/>
    </location>
</feature>
<comment type="caution">
    <text evidence="7">The sequence shown here is derived from an EMBL/GenBank/DDBJ whole genome shotgun (WGS) entry which is preliminary data.</text>
</comment>
<keyword evidence="4 5" id="KW-0472">Membrane</keyword>
<organism evidence="7 8">
    <name type="scientific">Cohnella pontilimi</name>
    <dbReference type="NCBI Taxonomy" id="2564100"/>
    <lineage>
        <taxon>Bacteria</taxon>
        <taxon>Bacillati</taxon>
        <taxon>Bacillota</taxon>
        <taxon>Bacilli</taxon>
        <taxon>Bacillales</taxon>
        <taxon>Paenibacillaceae</taxon>
        <taxon>Cohnella</taxon>
    </lineage>
</organism>
<dbReference type="OrthoDB" id="359441at2"/>
<proteinExistence type="predicted"/>
<feature type="transmembrane region" description="Helical" evidence="5">
    <location>
        <begin position="97"/>
        <end position="119"/>
    </location>
</feature>
<name>A0A4U0FBS2_9BACL</name>
<evidence type="ECO:0000256" key="1">
    <source>
        <dbReference type="ARBA" id="ARBA00004141"/>
    </source>
</evidence>
<keyword evidence="8" id="KW-1185">Reference proteome</keyword>
<evidence type="ECO:0000313" key="8">
    <source>
        <dbReference type="Proteomes" id="UP000309673"/>
    </source>
</evidence>
<evidence type="ECO:0000259" key="6">
    <source>
        <dbReference type="Pfam" id="PF04893"/>
    </source>
</evidence>
<feature type="domain" description="Yip1" evidence="6">
    <location>
        <begin position="9"/>
        <end position="186"/>
    </location>
</feature>
<feature type="transmembrane region" description="Helical" evidence="5">
    <location>
        <begin position="139"/>
        <end position="159"/>
    </location>
</feature>
<dbReference type="Proteomes" id="UP000309673">
    <property type="component" value="Unassembled WGS sequence"/>
</dbReference>
<protein>
    <recommendedName>
        <fullName evidence="6">Yip1 domain-containing protein</fullName>
    </recommendedName>
</protein>
<accession>A0A4U0FBS2</accession>
<evidence type="ECO:0000256" key="5">
    <source>
        <dbReference type="SAM" id="Phobius"/>
    </source>
</evidence>
<evidence type="ECO:0000256" key="3">
    <source>
        <dbReference type="ARBA" id="ARBA00022989"/>
    </source>
</evidence>
<dbReference type="EMBL" id="SUPK01000004">
    <property type="protein sequence ID" value="TJY42167.1"/>
    <property type="molecule type" value="Genomic_DNA"/>
</dbReference>
<evidence type="ECO:0000256" key="4">
    <source>
        <dbReference type="ARBA" id="ARBA00023136"/>
    </source>
</evidence>
<dbReference type="AlphaFoldDB" id="A0A4U0FBS2"/>
<evidence type="ECO:0000256" key="2">
    <source>
        <dbReference type="ARBA" id="ARBA00022692"/>
    </source>
</evidence>
<keyword evidence="2 5" id="KW-0812">Transmembrane</keyword>
<dbReference type="InterPro" id="IPR006977">
    <property type="entry name" value="Yip1_dom"/>
</dbReference>
<evidence type="ECO:0000313" key="7">
    <source>
        <dbReference type="EMBL" id="TJY42167.1"/>
    </source>
</evidence>
<dbReference type="Pfam" id="PF04893">
    <property type="entry name" value="Yip1"/>
    <property type="match status" value="1"/>
</dbReference>
<dbReference type="GO" id="GO:0016020">
    <property type="term" value="C:membrane"/>
    <property type="evidence" value="ECO:0007669"/>
    <property type="project" value="UniProtKB-SubCell"/>
</dbReference>